<evidence type="ECO:0000313" key="14">
    <source>
        <dbReference type="Proteomes" id="UP001497482"/>
    </source>
</evidence>
<keyword evidence="14" id="KW-1185">Reference proteome</keyword>
<evidence type="ECO:0000256" key="9">
    <source>
        <dbReference type="PROSITE-ProRule" id="PRU00196"/>
    </source>
</evidence>
<dbReference type="PROSITE" id="PS50240">
    <property type="entry name" value="TRYPSIN_DOM"/>
    <property type="match status" value="1"/>
</dbReference>
<feature type="region of interest" description="Disordered" evidence="10">
    <location>
        <begin position="97"/>
        <end position="152"/>
    </location>
</feature>
<feature type="domain" description="SRCR" evidence="12">
    <location>
        <begin position="200"/>
        <end position="276"/>
    </location>
</feature>
<organism evidence="13 14">
    <name type="scientific">Knipowitschia caucasica</name>
    <name type="common">Caucasian dwarf goby</name>
    <name type="synonym">Pomatoschistus caucasicus</name>
    <dbReference type="NCBI Taxonomy" id="637954"/>
    <lineage>
        <taxon>Eukaryota</taxon>
        <taxon>Metazoa</taxon>
        <taxon>Chordata</taxon>
        <taxon>Craniata</taxon>
        <taxon>Vertebrata</taxon>
        <taxon>Euteleostomi</taxon>
        <taxon>Actinopterygii</taxon>
        <taxon>Neopterygii</taxon>
        <taxon>Teleostei</taxon>
        <taxon>Neoteleostei</taxon>
        <taxon>Acanthomorphata</taxon>
        <taxon>Gobiaria</taxon>
        <taxon>Gobiiformes</taxon>
        <taxon>Gobioidei</taxon>
        <taxon>Gobiidae</taxon>
        <taxon>Gobiinae</taxon>
        <taxon>Knipowitschia</taxon>
    </lineage>
</organism>
<dbReference type="PROSITE" id="PS50287">
    <property type="entry name" value="SRCR_2"/>
    <property type="match status" value="1"/>
</dbReference>
<dbReference type="Proteomes" id="UP001497482">
    <property type="component" value="Chromosome 19"/>
</dbReference>
<evidence type="ECO:0000256" key="2">
    <source>
        <dbReference type="ARBA" id="ARBA00022525"/>
    </source>
</evidence>
<reference evidence="13 14" key="1">
    <citation type="submission" date="2024-04" db="EMBL/GenBank/DDBJ databases">
        <authorList>
            <person name="Waldvogel A.-M."/>
            <person name="Schoenle A."/>
        </authorList>
    </citation>
    <scope>NUCLEOTIDE SEQUENCE [LARGE SCALE GENOMIC DNA]</scope>
</reference>
<feature type="disulfide bond" evidence="9">
    <location>
        <begin position="248"/>
        <end position="258"/>
    </location>
</feature>
<dbReference type="Pfam" id="PF00530">
    <property type="entry name" value="SRCR"/>
    <property type="match status" value="1"/>
</dbReference>
<dbReference type="InterPro" id="IPR050127">
    <property type="entry name" value="Serine_Proteases_S1"/>
</dbReference>
<dbReference type="GO" id="GO:0006508">
    <property type="term" value="P:proteolysis"/>
    <property type="evidence" value="ECO:0007669"/>
    <property type="project" value="UniProtKB-KW"/>
</dbReference>
<gene>
    <name evidence="13" type="ORF">KC01_LOCUS19624</name>
</gene>
<evidence type="ECO:0000256" key="3">
    <source>
        <dbReference type="ARBA" id="ARBA00022670"/>
    </source>
</evidence>
<dbReference type="GO" id="GO:0004252">
    <property type="term" value="F:serine-type endopeptidase activity"/>
    <property type="evidence" value="ECO:0007669"/>
    <property type="project" value="UniProtKB-EC"/>
</dbReference>
<keyword evidence="4" id="KW-0378">Hydrolase</keyword>
<comment type="catalytic activity">
    <reaction evidence="7">
        <text>Preferential cleavage: Arg-|-Xaa, Lys-|-Xaa.</text>
        <dbReference type="EC" id="3.4.21.4"/>
    </reaction>
</comment>
<evidence type="ECO:0000256" key="10">
    <source>
        <dbReference type="SAM" id="MobiDB-lite"/>
    </source>
</evidence>
<dbReference type="SUPFAM" id="SSF56487">
    <property type="entry name" value="SRCR-like"/>
    <property type="match status" value="1"/>
</dbReference>
<dbReference type="EMBL" id="OZ035841">
    <property type="protein sequence ID" value="CAL1590055.1"/>
    <property type="molecule type" value="Genomic_DNA"/>
</dbReference>
<name>A0AAV2KPU0_KNICA</name>
<dbReference type="PANTHER" id="PTHR24264">
    <property type="entry name" value="TRYPSIN-RELATED"/>
    <property type="match status" value="1"/>
</dbReference>
<keyword evidence="6 9" id="KW-1015">Disulfide bond</keyword>
<dbReference type="InterPro" id="IPR009003">
    <property type="entry name" value="Peptidase_S1_PA"/>
</dbReference>
<keyword evidence="2" id="KW-0964">Secreted</keyword>
<dbReference type="EC" id="3.4.21.4" evidence="8"/>
<evidence type="ECO:0000256" key="7">
    <source>
        <dbReference type="ARBA" id="ARBA00036320"/>
    </source>
</evidence>
<evidence type="ECO:0000256" key="5">
    <source>
        <dbReference type="ARBA" id="ARBA00022825"/>
    </source>
</evidence>
<protein>
    <recommendedName>
        <fullName evidence="8">trypsin</fullName>
        <ecNumber evidence="8">3.4.21.4</ecNumber>
    </recommendedName>
</protein>
<feature type="region of interest" description="Disordered" evidence="10">
    <location>
        <begin position="31"/>
        <end position="51"/>
    </location>
</feature>
<dbReference type="GO" id="GO:0005615">
    <property type="term" value="C:extracellular space"/>
    <property type="evidence" value="ECO:0007669"/>
    <property type="project" value="TreeGrafter"/>
</dbReference>
<dbReference type="Gene3D" id="3.10.250.10">
    <property type="entry name" value="SRCR-like domain"/>
    <property type="match status" value="1"/>
</dbReference>
<evidence type="ECO:0000256" key="6">
    <source>
        <dbReference type="ARBA" id="ARBA00023157"/>
    </source>
</evidence>
<evidence type="ECO:0000256" key="8">
    <source>
        <dbReference type="ARBA" id="ARBA00038868"/>
    </source>
</evidence>
<evidence type="ECO:0000259" key="12">
    <source>
        <dbReference type="PROSITE" id="PS50287"/>
    </source>
</evidence>
<dbReference type="InterPro" id="IPR036772">
    <property type="entry name" value="SRCR-like_dom_sf"/>
</dbReference>
<proteinExistence type="predicted"/>
<dbReference type="GO" id="GO:0016020">
    <property type="term" value="C:membrane"/>
    <property type="evidence" value="ECO:0007669"/>
    <property type="project" value="InterPro"/>
</dbReference>
<feature type="region of interest" description="Disordered" evidence="10">
    <location>
        <begin position="318"/>
        <end position="337"/>
    </location>
</feature>
<dbReference type="InterPro" id="IPR043504">
    <property type="entry name" value="Peptidase_S1_PA_chymotrypsin"/>
</dbReference>
<dbReference type="SUPFAM" id="SSF50494">
    <property type="entry name" value="Trypsin-like serine proteases"/>
    <property type="match status" value="2"/>
</dbReference>
<accession>A0AAV2KPU0</accession>
<sequence length="376" mass="41145">MEFGQAQIRLGRQSLESLVQCGIPNMDLMDEEETQERGRGSRRKRVVGGVPSKPHQIQWQVALVDTGKIDCGGAYIGSCWILTAAHCVSLPTKQCTMHPRNHGHTALTPKGGPPEDRTRSRTTAKITNRDDANQRQTDTPGSESAMASGCRNQNPKMSHFSDTCLPEHLTYSSAEEGTSHVIVLSIPNKHNPLIADRRLVCGSTWNKAAANIFCREHGEKLGAQQADTISFSELQRETSVQSCVHVQCEGFENSLAECALRNHTTLDPTVARANCYSGATKGSTAMSTEMKDEEIRLGRQSLESLVQCGIPNVDLMDEEETQERGRGGRRKRVVGGVPSKPHQIQWQVALVDTGKIDCGGAYIGSCWILTAAHCVR</sequence>
<dbReference type="Gene3D" id="2.40.10.10">
    <property type="entry name" value="Trypsin-like serine proteases"/>
    <property type="match status" value="2"/>
</dbReference>
<feature type="domain" description="Peptidase S1" evidence="11">
    <location>
        <begin position="46"/>
        <end position="352"/>
    </location>
</feature>
<dbReference type="InterPro" id="IPR018114">
    <property type="entry name" value="TRYPSIN_HIS"/>
</dbReference>
<evidence type="ECO:0000259" key="11">
    <source>
        <dbReference type="PROSITE" id="PS50240"/>
    </source>
</evidence>
<dbReference type="InterPro" id="IPR001190">
    <property type="entry name" value="SRCR"/>
</dbReference>
<evidence type="ECO:0000256" key="4">
    <source>
        <dbReference type="ARBA" id="ARBA00022801"/>
    </source>
</evidence>
<comment type="caution">
    <text evidence="9">Lacks conserved residue(s) required for the propagation of feature annotation.</text>
</comment>
<dbReference type="Pfam" id="PF00089">
    <property type="entry name" value="Trypsin"/>
    <property type="match status" value="2"/>
</dbReference>
<dbReference type="InterPro" id="IPR001254">
    <property type="entry name" value="Trypsin_dom"/>
</dbReference>
<feature type="disulfide bond" evidence="9">
    <location>
        <begin position="214"/>
        <end position="275"/>
    </location>
</feature>
<keyword evidence="3" id="KW-0645">Protease</keyword>
<dbReference type="PANTHER" id="PTHR24264:SF65">
    <property type="entry name" value="SRCR DOMAIN-CONTAINING PROTEIN"/>
    <property type="match status" value="1"/>
</dbReference>
<evidence type="ECO:0000313" key="13">
    <source>
        <dbReference type="EMBL" id="CAL1590055.1"/>
    </source>
</evidence>
<dbReference type="AlphaFoldDB" id="A0AAV2KPU0"/>
<evidence type="ECO:0000256" key="1">
    <source>
        <dbReference type="ARBA" id="ARBA00004613"/>
    </source>
</evidence>
<keyword evidence="5" id="KW-0720">Serine protease</keyword>
<dbReference type="PROSITE" id="PS00134">
    <property type="entry name" value="TRYPSIN_HIS"/>
    <property type="match status" value="1"/>
</dbReference>
<comment type="subcellular location">
    <subcellularLocation>
        <location evidence="1">Secreted</location>
    </subcellularLocation>
</comment>